<feature type="non-terminal residue" evidence="8">
    <location>
        <position position="363"/>
    </location>
</feature>
<dbReference type="Proteomes" id="UP000265618">
    <property type="component" value="Unassembled WGS sequence"/>
</dbReference>
<gene>
    <name evidence="8" type="ORF">KIPB_003904</name>
</gene>
<keyword evidence="4" id="KW-0418">Kinase</keyword>
<comment type="caution">
    <text evidence="8">The sequence shown here is derived from an EMBL/GenBank/DDBJ whole genome shotgun (WGS) entry which is preliminary data.</text>
</comment>
<protein>
    <recommendedName>
        <fullName evidence="7">Protein kinase domain-containing protein</fullName>
    </recommendedName>
</protein>
<evidence type="ECO:0000256" key="1">
    <source>
        <dbReference type="ARBA" id="ARBA00022527"/>
    </source>
</evidence>
<dbReference type="AlphaFoldDB" id="A0A9K3CU60"/>
<dbReference type="SUPFAM" id="SSF56112">
    <property type="entry name" value="Protein kinase-like (PK-like)"/>
    <property type="match status" value="1"/>
</dbReference>
<dbReference type="InterPro" id="IPR000719">
    <property type="entry name" value="Prot_kinase_dom"/>
</dbReference>
<organism evidence="8 9">
    <name type="scientific">Kipferlia bialata</name>
    <dbReference type="NCBI Taxonomy" id="797122"/>
    <lineage>
        <taxon>Eukaryota</taxon>
        <taxon>Metamonada</taxon>
        <taxon>Carpediemonas-like organisms</taxon>
        <taxon>Kipferlia</taxon>
    </lineage>
</organism>
<dbReference type="GO" id="GO:0004674">
    <property type="term" value="F:protein serine/threonine kinase activity"/>
    <property type="evidence" value="ECO:0007669"/>
    <property type="project" value="UniProtKB-KW"/>
</dbReference>
<name>A0A9K3CU60_9EUKA</name>
<dbReference type="InterPro" id="IPR011009">
    <property type="entry name" value="Kinase-like_dom_sf"/>
</dbReference>
<evidence type="ECO:0000259" key="7">
    <source>
        <dbReference type="PROSITE" id="PS50011"/>
    </source>
</evidence>
<keyword evidence="1" id="KW-0723">Serine/threonine-protein kinase</keyword>
<keyword evidence="3" id="KW-0547">Nucleotide-binding</keyword>
<evidence type="ECO:0000256" key="2">
    <source>
        <dbReference type="ARBA" id="ARBA00022679"/>
    </source>
</evidence>
<dbReference type="InterPro" id="IPR030616">
    <property type="entry name" value="Aur-like"/>
</dbReference>
<feature type="region of interest" description="Disordered" evidence="6">
    <location>
        <begin position="152"/>
        <end position="206"/>
    </location>
</feature>
<accession>A0A9K3CU60</accession>
<dbReference type="Gene3D" id="1.10.510.10">
    <property type="entry name" value="Transferase(Phosphotransferase) domain 1"/>
    <property type="match status" value="1"/>
</dbReference>
<proteinExistence type="predicted"/>
<evidence type="ECO:0000313" key="8">
    <source>
        <dbReference type="EMBL" id="GIQ82716.1"/>
    </source>
</evidence>
<evidence type="ECO:0000256" key="5">
    <source>
        <dbReference type="ARBA" id="ARBA00022840"/>
    </source>
</evidence>
<evidence type="ECO:0000313" key="9">
    <source>
        <dbReference type="Proteomes" id="UP000265618"/>
    </source>
</evidence>
<evidence type="ECO:0000256" key="4">
    <source>
        <dbReference type="ARBA" id="ARBA00022777"/>
    </source>
</evidence>
<dbReference type="EMBL" id="BDIP01000788">
    <property type="protein sequence ID" value="GIQ82716.1"/>
    <property type="molecule type" value="Genomic_DNA"/>
</dbReference>
<keyword evidence="2" id="KW-0808">Transferase</keyword>
<keyword evidence="9" id="KW-1185">Reference proteome</keyword>
<evidence type="ECO:0000256" key="3">
    <source>
        <dbReference type="ARBA" id="ARBA00022741"/>
    </source>
</evidence>
<dbReference type="PANTHER" id="PTHR24350">
    <property type="entry name" value="SERINE/THREONINE-PROTEIN KINASE IAL-RELATED"/>
    <property type="match status" value="1"/>
</dbReference>
<reference evidence="8 9" key="1">
    <citation type="journal article" date="2018" name="PLoS ONE">
        <title>The draft genome of Kipferlia bialata reveals reductive genome evolution in fornicate parasites.</title>
        <authorList>
            <person name="Tanifuji G."/>
            <person name="Takabayashi S."/>
            <person name="Kume K."/>
            <person name="Takagi M."/>
            <person name="Nakayama T."/>
            <person name="Kamikawa R."/>
            <person name="Inagaki Y."/>
            <person name="Hashimoto T."/>
        </authorList>
    </citation>
    <scope>NUCLEOTIDE SEQUENCE [LARGE SCALE GENOMIC DNA]</scope>
    <source>
        <strain evidence="8">NY0173</strain>
    </source>
</reference>
<sequence>VITTHLYKTKRGGSDINSLPDSLKHGHTFGADTWGIGIIIYAMLYGRCPFEGKSNEKKHSVDLTYKNIMYEDVQFDHSAPVSRDARSLIRGLLIKNPDDRMTLDEALKHDWFNSSKGNWTPECIQPCLLFDIPSFATTEYIEYIDRLNRESVHAKRRRGLSNREEARHHQEREREAERRRAAEREVERQRENAANQAYRLQRERERERELERQRELQLNRRQQVYEERGYPMYGEDQRERERDPRAMVQKQREREREQRRAEEQRQYGRRATDDVYARRQMVERERARGRETLARSTPIYTPPKGCLHLISWVDYTNNGYIDINRESTWYHTDELKSPDFPNQDLRRKVPIVRKLLKDWDTVY</sequence>
<feature type="region of interest" description="Disordered" evidence="6">
    <location>
        <begin position="222"/>
        <end position="279"/>
    </location>
</feature>
<keyword evidence="5" id="KW-0067">ATP-binding</keyword>
<dbReference type="OrthoDB" id="68483at2759"/>
<feature type="domain" description="Protein kinase" evidence="7">
    <location>
        <begin position="1"/>
        <end position="112"/>
    </location>
</feature>
<dbReference type="PROSITE" id="PS50011">
    <property type="entry name" value="PROTEIN_KINASE_DOM"/>
    <property type="match status" value="1"/>
</dbReference>
<evidence type="ECO:0000256" key="6">
    <source>
        <dbReference type="SAM" id="MobiDB-lite"/>
    </source>
</evidence>
<dbReference type="GO" id="GO:0005524">
    <property type="term" value="F:ATP binding"/>
    <property type="evidence" value="ECO:0007669"/>
    <property type="project" value="UniProtKB-KW"/>
</dbReference>
<feature type="compositionally biased region" description="Basic and acidic residues" evidence="6">
    <location>
        <begin position="161"/>
        <end position="191"/>
    </location>
</feature>
<dbReference type="Pfam" id="PF00069">
    <property type="entry name" value="Pkinase"/>
    <property type="match status" value="1"/>
</dbReference>